<sequence length="37" mass="4168">MLLTRGADDNDLDLRAFGPPYSSFVSRKVKVGENRKN</sequence>
<evidence type="ECO:0000313" key="2">
    <source>
        <dbReference type="Proteomes" id="UP000324222"/>
    </source>
</evidence>
<evidence type="ECO:0000313" key="1">
    <source>
        <dbReference type="EMBL" id="MPC64276.1"/>
    </source>
</evidence>
<name>A0A5B7H315_PORTR</name>
<keyword evidence="2" id="KW-1185">Reference proteome</keyword>
<comment type="caution">
    <text evidence="1">The sequence shown here is derived from an EMBL/GenBank/DDBJ whole genome shotgun (WGS) entry which is preliminary data.</text>
</comment>
<protein>
    <submittedName>
        <fullName evidence="1">Uncharacterized protein</fullName>
    </submittedName>
</protein>
<dbReference type="EMBL" id="VSRR010021870">
    <property type="protein sequence ID" value="MPC64276.1"/>
    <property type="molecule type" value="Genomic_DNA"/>
</dbReference>
<dbReference type="AlphaFoldDB" id="A0A5B7H315"/>
<proteinExistence type="predicted"/>
<organism evidence="1 2">
    <name type="scientific">Portunus trituberculatus</name>
    <name type="common">Swimming crab</name>
    <name type="synonym">Neptunus trituberculatus</name>
    <dbReference type="NCBI Taxonomy" id="210409"/>
    <lineage>
        <taxon>Eukaryota</taxon>
        <taxon>Metazoa</taxon>
        <taxon>Ecdysozoa</taxon>
        <taxon>Arthropoda</taxon>
        <taxon>Crustacea</taxon>
        <taxon>Multicrustacea</taxon>
        <taxon>Malacostraca</taxon>
        <taxon>Eumalacostraca</taxon>
        <taxon>Eucarida</taxon>
        <taxon>Decapoda</taxon>
        <taxon>Pleocyemata</taxon>
        <taxon>Brachyura</taxon>
        <taxon>Eubrachyura</taxon>
        <taxon>Portunoidea</taxon>
        <taxon>Portunidae</taxon>
        <taxon>Portuninae</taxon>
        <taxon>Portunus</taxon>
    </lineage>
</organism>
<dbReference type="Proteomes" id="UP000324222">
    <property type="component" value="Unassembled WGS sequence"/>
</dbReference>
<gene>
    <name evidence="1" type="ORF">E2C01_058388</name>
</gene>
<accession>A0A5B7H315</accession>
<reference evidence="1 2" key="1">
    <citation type="submission" date="2019-05" db="EMBL/GenBank/DDBJ databases">
        <title>Another draft genome of Portunus trituberculatus and its Hox gene families provides insights of decapod evolution.</title>
        <authorList>
            <person name="Jeong J.-H."/>
            <person name="Song I."/>
            <person name="Kim S."/>
            <person name="Choi T."/>
            <person name="Kim D."/>
            <person name="Ryu S."/>
            <person name="Kim W."/>
        </authorList>
    </citation>
    <scope>NUCLEOTIDE SEQUENCE [LARGE SCALE GENOMIC DNA]</scope>
    <source>
        <tissue evidence="1">Muscle</tissue>
    </source>
</reference>